<dbReference type="SUPFAM" id="SSF56801">
    <property type="entry name" value="Acetyl-CoA synthetase-like"/>
    <property type="match status" value="1"/>
</dbReference>
<dbReference type="GO" id="GO:0019748">
    <property type="term" value="P:secondary metabolic process"/>
    <property type="evidence" value="ECO:0007669"/>
    <property type="project" value="TreeGrafter"/>
</dbReference>
<dbReference type="PhylomeDB" id="A0A0A2L5C7"/>
<comment type="similarity">
    <text evidence="2">Belongs to the ATP-dependent AMP-binding enzyme family.</text>
</comment>
<dbReference type="STRING" id="40296.A0A0A2L5C7"/>
<keyword evidence="6" id="KW-0472">Membrane</keyword>
<evidence type="ECO:0000256" key="4">
    <source>
        <dbReference type="ARBA" id="ARBA00022741"/>
    </source>
</evidence>
<dbReference type="AlphaFoldDB" id="A0A0A2L5C7"/>
<dbReference type="GO" id="GO:0016405">
    <property type="term" value="F:CoA-ligase activity"/>
    <property type="evidence" value="ECO:0007669"/>
    <property type="project" value="TreeGrafter"/>
</dbReference>
<evidence type="ECO:0000256" key="5">
    <source>
        <dbReference type="ARBA" id="ARBA00022840"/>
    </source>
</evidence>
<sequence length="601" mass="65790">MSWNATMSSNNMLSQEVYSDLLSFTFDGPKPYNQNQPLFIDAEDPSRSFTGVQFRQLVRTLIAGLKAHNVQPGDCVLLHLGNSILYPALFFGIIGAGGVYMGSNPRSQSQELDHVISLAEPKLILTTRDALPTVLDASAARGIHPAQVCLVDERAIDHCAQIFLWYELGYASAGQFCAMSGSDRHNNFANLLCYGESDWLKFADPVVAQATPAAMYPTSGTGGLPKAAILSHYALVSQHRTIYYDVPHPVSRLISLPMFHLFGALWTHLFPVRYGHPLFVMPRFEINEFLAAVHKYQISETYLVPAIIHSINQSSVPIGDMLSSLRYVGVAGAPIDGHSMQQFRSYINPMGYAGQIWGMTEVGVTFQTRWGQQGDAGSIGTCIAGYEARLVESDGKIVQGDCCSGELYVRGPGLLSAYKGRTDALEPHGWFRTGDVAYVKQGQYYIVGRTKELIKVRGWQVAPAEVESILLQHPGILDAAVIGVNKDGVGEVPRAFIVRSRDPSTRRLTGEQVYNYARQHLARYKALDGGVVFVEEIPRTASGKIQRFKLSQMNSYREMVASLLSRFDADGSAAATAARHGLPAAAEMSHVGLIPEGRVAV</sequence>
<dbReference type="Proteomes" id="UP000030104">
    <property type="component" value="Unassembled WGS sequence"/>
</dbReference>
<evidence type="ECO:0000256" key="6">
    <source>
        <dbReference type="SAM" id="Phobius"/>
    </source>
</evidence>
<accession>A0A0A2L5C7</accession>
<evidence type="ECO:0000259" key="8">
    <source>
        <dbReference type="Pfam" id="PF13193"/>
    </source>
</evidence>
<protein>
    <recommendedName>
        <fullName evidence="11">AMP-dependent synthetase/ligase</fullName>
    </recommendedName>
</protein>
<dbReference type="FunFam" id="3.30.300.30:FF:000007">
    <property type="entry name" value="4-coumarate--CoA ligase 2"/>
    <property type="match status" value="1"/>
</dbReference>
<dbReference type="InterPro" id="IPR042099">
    <property type="entry name" value="ANL_N_sf"/>
</dbReference>
<dbReference type="GO" id="GO:0005524">
    <property type="term" value="F:ATP binding"/>
    <property type="evidence" value="ECO:0007669"/>
    <property type="project" value="UniProtKB-KW"/>
</dbReference>
<dbReference type="InterPro" id="IPR045851">
    <property type="entry name" value="AMP-bd_C_sf"/>
</dbReference>
<comment type="caution">
    <text evidence="9">The sequence shown here is derived from an EMBL/GenBank/DDBJ whole genome shotgun (WGS) entry which is preliminary data.</text>
</comment>
<feature type="domain" description="AMP-dependent synthetase/ligase" evidence="7">
    <location>
        <begin position="37"/>
        <end position="418"/>
    </location>
</feature>
<dbReference type="Gene3D" id="3.40.50.12780">
    <property type="entry name" value="N-terminal domain of ligase-like"/>
    <property type="match status" value="1"/>
</dbReference>
<evidence type="ECO:0000256" key="2">
    <source>
        <dbReference type="ARBA" id="ARBA00006432"/>
    </source>
</evidence>
<keyword evidence="4" id="KW-0547">Nucleotide-binding</keyword>
<evidence type="ECO:0000313" key="9">
    <source>
        <dbReference type="EMBL" id="KGO74403.1"/>
    </source>
</evidence>
<dbReference type="OMA" id="QITETYM"/>
<dbReference type="Pfam" id="PF13193">
    <property type="entry name" value="AMP-binding_C"/>
    <property type="match status" value="1"/>
</dbReference>
<keyword evidence="10" id="KW-1185">Reference proteome</keyword>
<evidence type="ECO:0000259" key="7">
    <source>
        <dbReference type="Pfam" id="PF00501"/>
    </source>
</evidence>
<evidence type="ECO:0000313" key="10">
    <source>
        <dbReference type="Proteomes" id="UP000030104"/>
    </source>
</evidence>
<dbReference type="PANTHER" id="PTHR24096:SF317">
    <property type="entry name" value="ADENYLATE-FORMING ENZYME AFEA"/>
    <property type="match status" value="1"/>
</dbReference>
<dbReference type="EMBL" id="JQGA01000620">
    <property type="protein sequence ID" value="KGO74403.1"/>
    <property type="molecule type" value="Genomic_DNA"/>
</dbReference>
<dbReference type="InterPro" id="IPR025110">
    <property type="entry name" value="AMP-bd_C"/>
</dbReference>
<keyword evidence="6" id="KW-1133">Transmembrane helix</keyword>
<evidence type="ECO:0000256" key="1">
    <source>
        <dbReference type="ARBA" id="ARBA00005179"/>
    </source>
</evidence>
<dbReference type="HOGENOM" id="CLU_000022_59_2_1"/>
<evidence type="ECO:0008006" key="11">
    <source>
        <dbReference type="Google" id="ProtNLM"/>
    </source>
</evidence>
<keyword evidence="6" id="KW-0812">Transmembrane</keyword>
<feature type="domain" description="AMP-binding enzyme C-terminal" evidence="8">
    <location>
        <begin position="465"/>
        <end position="544"/>
    </location>
</feature>
<gene>
    <name evidence="9" type="ORF">PITC_019360</name>
</gene>
<dbReference type="InterPro" id="IPR000873">
    <property type="entry name" value="AMP-dep_synth/lig_dom"/>
</dbReference>
<keyword evidence="3" id="KW-0436">Ligase</keyword>
<dbReference type="Gene3D" id="3.30.300.30">
    <property type="match status" value="1"/>
</dbReference>
<organism evidence="9 10">
    <name type="scientific">Penicillium italicum</name>
    <name type="common">Blue mold</name>
    <dbReference type="NCBI Taxonomy" id="40296"/>
    <lineage>
        <taxon>Eukaryota</taxon>
        <taxon>Fungi</taxon>
        <taxon>Dikarya</taxon>
        <taxon>Ascomycota</taxon>
        <taxon>Pezizomycotina</taxon>
        <taxon>Eurotiomycetes</taxon>
        <taxon>Eurotiomycetidae</taxon>
        <taxon>Eurotiales</taxon>
        <taxon>Aspergillaceae</taxon>
        <taxon>Penicillium</taxon>
    </lineage>
</organism>
<comment type="pathway">
    <text evidence="1">Secondary metabolite biosynthesis.</text>
</comment>
<proteinExistence type="inferred from homology"/>
<feature type="transmembrane region" description="Helical" evidence="6">
    <location>
        <begin position="84"/>
        <end position="102"/>
    </location>
</feature>
<dbReference type="Pfam" id="PF00501">
    <property type="entry name" value="AMP-binding"/>
    <property type="match status" value="1"/>
</dbReference>
<dbReference type="OrthoDB" id="6509636at2759"/>
<keyword evidence="5" id="KW-0067">ATP-binding</keyword>
<dbReference type="PANTHER" id="PTHR24096">
    <property type="entry name" value="LONG-CHAIN-FATTY-ACID--COA LIGASE"/>
    <property type="match status" value="1"/>
</dbReference>
<evidence type="ECO:0000256" key="3">
    <source>
        <dbReference type="ARBA" id="ARBA00022598"/>
    </source>
</evidence>
<reference evidence="9 10" key="1">
    <citation type="journal article" date="2015" name="Mol. Plant Microbe Interact.">
        <title>Genome, transcriptome, and functional analyses of Penicillium expansum provide new insights into secondary metabolism and pathogenicity.</title>
        <authorList>
            <person name="Ballester A.R."/>
            <person name="Marcet-Houben M."/>
            <person name="Levin E."/>
            <person name="Sela N."/>
            <person name="Selma-Lazaro C."/>
            <person name="Carmona L."/>
            <person name="Wisniewski M."/>
            <person name="Droby S."/>
            <person name="Gonzalez-Candelas L."/>
            <person name="Gabaldon T."/>
        </authorList>
    </citation>
    <scope>NUCLEOTIDE SEQUENCE [LARGE SCALE GENOMIC DNA]</scope>
    <source>
        <strain evidence="9 10">PHI-1</strain>
    </source>
</reference>
<name>A0A0A2L5C7_PENIT</name>